<dbReference type="GO" id="GO:0022857">
    <property type="term" value="F:transmembrane transporter activity"/>
    <property type="evidence" value="ECO:0007669"/>
    <property type="project" value="InterPro"/>
</dbReference>
<dbReference type="InterPro" id="IPR011701">
    <property type="entry name" value="MFS"/>
</dbReference>
<evidence type="ECO:0000256" key="2">
    <source>
        <dbReference type="SAM" id="Phobius"/>
    </source>
</evidence>
<dbReference type="KEGG" id="bag:Bcoa_2386"/>
<evidence type="ECO:0000313" key="3">
    <source>
        <dbReference type="EMBL" id="AEP01566.1"/>
    </source>
</evidence>
<sequence length="416" mass="46653">MNRIQRIKNTYYAINILYNMGIMVFGGTLYLYMKSIHYSYADINLFLSIFWIVGFITEIPSGVIADTFGRKKTLISSCVIRSTGLFLLFFDWGNMIFLILSAVFTSLGESLRSGTVDSWMIDSIHEEEKDYPFEKVFSNNQVFGTTFSLLAGYVGAQVLGNIDLSYPVLAGAILLLCPMMVAVFFMKEPASRKQKQAGAKAIKNSFHMLAETMKDGFFFLKKDKGFFLICLSFLPLSLIVTGPFNQWQLFFQEGRQSLNTGYILIGVNLFSILGAYFSRKISALSDNKIYILIGSTLCNTLAIIMSVIVHNYLIAISVFLLHVMITASEEIIRYTFLNQHIKNENRSTLLSFFNTLEAGTTVIALSLNGLISNLYGIGPAWVAMSVLSIIISIPVYLIVNKVLKHHGLAQEKKVVQ</sequence>
<dbReference type="Gene3D" id="1.20.1250.20">
    <property type="entry name" value="MFS general substrate transporter like domains"/>
    <property type="match status" value="1"/>
</dbReference>
<name>G2TLW3_HEYCO</name>
<feature type="transmembrane region" description="Helical" evidence="2">
    <location>
        <begin position="12"/>
        <end position="33"/>
    </location>
</feature>
<feature type="transmembrane region" description="Helical" evidence="2">
    <location>
        <begin position="259"/>
        <end position="277"/>
    </location>
</feature>
<proteinExistence type="predicted"/>
<keyword evidence="2" id="KW-1133">Transmembrane helix</keyword>
<reference evidence="3 4" key="1">
    <citation type="journal article" date="2011" name="Stand. Genomic Sci.">
        <title>Complete Genome Sequence of a thermotolerant sporogenic lactic acid bacterium, Bacillus coagulans strain 36D1.</title>
        <authorList>
            <person name="Rhee M.S."/>
            <person name="Moritz B.E."/>
            <person name="Xie G."/>
            <person name="Glavina Del Rio T."/>
            <person name="Dalin E."/>
            <person name="Tice H."/>
            <person name="Bruce D."/>
            <person name="Goodwin L."/>
            <person name="Chertkov O."/>
            <person name="Brettin T."/>
            <person name="Han C."/>
            <person name="Detter C."/>
            <person name="Pitluck S."/>
            <person name="Land M.L."/>
            <person name="Patel M."/>
            <person name="Ou M."/>
            <person name="Harbrucker R."/>
            <person name="Ingram L.O."/>
            <person name="Shanmugam K.T."/>
        </authorList>
    </citation>
    <scope>NUCLEOTIDE SEQUENCE [LARGE SCALE GENOMIC DNA]</scope>
    <source>
        <strain evidence="3 4">36D1</strain>
    </source>
</reference>
<evidence type="ECO:0000256" key="1">
    <source>
        <dbReference type="ARBA" id="ARBA00004651"/>
    </source>
</evidence>
<comment type="subcellular location">
    <subcellularLocation>
        <location evidence="1">Cell membrane</location>
        <topology evidence="1">Multi-pass membrane protein</topology>
    </subcellularLocation>
</comment>
<feature type="transmembrane region" description="Helical" evidence="2">
    <location>
        <begin position="314"/>
        <end position="336"/>
    </location>
</feature>
<dbReference type="PANTHER" id="PTHR23530:SF1">
    <property type="entry name" value="PERMEASE, MAJOR FACILITATOR SUPERFAMILY-RELATED"/>
    <property type="match status" value="1"/>
</dbReference>
<keyword evidence="2" id="KW-0472">Membrane</keyword>
<feature type="transmembrane region" description="Helical" evidence="2">
    <location>
        <begin position="289"/>
        <end position="308"/>
    </location>
</feature>
<feature type="transmembrane region" description="Helical" evidence="2">
    <location>
        <begin position="45"/>
        <end position="65"/>
    </location>
</feature>
<accession>G2TLW3</accession>
<dbReference type="InterPro" id="IPR053160">
    <property type="entry name" value="MFS_DHA3_Transporter"/>
</dbReference>
<dbReference type="CDD" id="cd06174">
    <property type="entry name" value="MFS"/>
    <property type="match status" value="1"/>
</dbReference>
<evidence type="ECO:0000313" key="4">
    <source>
        <dbReference type="Proteomes" id="UP000009283"/>
    </source>
</evidence>
<dbReference type="AlphaFoldDB" id="G2TLW3"/>
<dbReference type="Proteomes" id="UP000009283">
    <property type="component" value="Chromosome"/>
</dbReference>
<feature type="transmembrane region" description="Helical" evidence="2">
    <location>
        <begin position="226"/>
        <end position="247"/>
    </location>
</feature>
<dbReference type="Pfam" id="PF07690">
    <property type="entry name" value="MFS_1"/>
    <property type="match status" value="1"/>
</dbReference>
<feature type="transmembrane region" description="Helical" evidence="2">
    <location>
        <begin position="348"/>
        <end position="371"/>
    </location>
</feature>
<dbReference type="eggNOG" id="COG2814">
    <property type="taxonomic scope" value="Bacteria"/>
</dbReference>
<dbReference type="SUPFAM" id="SSF103473">
    <property type="entry name" value="MFS general substrate transporter"/>
    <property type="match status" value="1"/>
</dbReference>
<dbReference type="GO" id="GO:0005886">
    <property type="term" value="C:plasma membrane"/>
    <property type="evidence" value="ECO:0007669"/>
    <property type="project" value="UniProtKB-SubCell"/>
</dbReference>
<dbReference type="InterPro" id="IPR036259">
    <property type="entry name" value="MFS_trans_sf"/>
</dbReference>
<dbReference type="PANTHER" id="PTHR23530">
    <property type="entry name" value="TRANSPORT PROTEIN-RELATED"/>
    <property type="match status" value="1"/>
</dbReference>
<gene>
    <name evidence="3" type="ORF">Bcoa_2386</name>
</gene>
<feature type="transmembrane region" description="Helical" evidence="2">
    <location>
        <begin position="377"/>
        <end position="399"/>
    </location>
</feature>
<dbReference type="EMBL" id="CP003056">
    <property type="protein sequence ID" value="AEP01566.1"/>
    <property type="molecule type" value="Genomic_DNA"/>
</dbReference>
<protein>
    <submittedName>
        <fullName evidence="3">Major facilitator superfamily MFS_1</fullName>
    </submittedName>
</protein>
<feature type="transmembrane region" description="Helical" evidence="2">
    <location>
        <begin position="85"/>
        <end position="104"/>
    </location>
</feature>
<dbReference type="HOGENOM" id="CLU_046685_9_0_9"/>
<feature type="transmembrane region" description="Helical" evidence="2">
    <location>
        <begin position="164"/>
        <end position="186"/>
    </location>
</feature>
<organism evidence="3 4">
    <name type="scientific">Heyndrickxia coagulans 36D1</name>
    <dbReference type="NCBI Taxonomy" id="345219"/>
    <lineage>
        <taxon>Bacteria</taxon>
        <taxon>Bacillati</taxon>
        <taxon>Bacillota</taxon>
        <taxon>Bacilli</taxon>
        <taxon>Bacillales</taxon>
        <taxon>Bacillaceae</taxon>
        <taxon>Heyndrickxia</taxon>
    </lineage>
</organism>
<keyword evidence="2" id="KW-0812">Transmembrane</keyword>